<dbReference type="CDD" id="cd01935">
    <property type="entry name" value="Ntn_CGH_like"/>
    <property type="match status" value="1"/>
</dbReference>
<dbReference type="GO" id="GO:0016746">
    <property type="term" value="F:acyltransferase activity"/>
    <property type="evidence" value="ECO:0007669"/>
    <property type="project" value="UniProtKB-KW"/>
</dbReference>
<dbReference type="Gene3D" id="3.60.60.10">
    <property type="entry name" value="Penicillin V Acylase, Chain A"/>
    <property type="match status" value="1"/>
</dbReference>
<accession>A0A9X4AKY8</accession>
<dbReference type="InterPro" id="IPR005079">
    <property type="entry name" value="Peptidase_C45_hydrolase"/>
</dbReference>
<evidence type="ECO:0000313" key="3">
    <source>
        <dbReference type="Proteomes" id="UP001145072"/>
    </source>
</evidence>
<evidence type="ECO:0000313" key="2">
    <source>
        <dbReference type="EMBL" id="MDC3421930.1"/>
    </source>
</evidence>
<dbReference type="PANTHER" id="PTHR34180:SF1">
    <property type="entry name" value="BETA-ALANYL-DOPAMINE_CARCININE HYDROLASE"/>
    <property type="match status" value="1"/>
</dbReference>
<proteinExistence type="predicted"/>
<protein>
    <submittedName>
        <fullName evidence="2">C45 family autoproteolytic acyltransferase/hydrolase</fullName>
    </submittedName>
</protein>
<organism evidence="2 3">
    <name type="scientific">Aquibacillus koreensis</name>
    <dbReference type="NCBI Taxonomy" id="279446"/>
    <lineage>
        <taxon>Bacteria</taxon>
        <taxon>Bacillati</taxon>
        <taxon>Bacillota</taxon>
        <taxon>Bacilli</taxon>
        <taxon>Bacillales</taxon>
        <taxon>Bacillaceae</taxon>
        <taxon>Aquibacillus</taxon>
    </lineage>
</organism>
<dbReference type="NCBIfam" id="NF040521">
    <property type="entry name" value="C45_proenzyme"/>
    <property type="match status" value="1"/>
</dbReference>
<evidence type="ECO:0000259" key="1">
    <source>
        <dbReference type="Pfam" id="PF03417"/>
    </source>
</evidence>
<gene>
    <name evidence="2" type="ORF">NC661_16260</name>
</gene>
<dbReference type="InterPro" id="IPR029055">
    <property type="entry name" value="Ntn_hydrolases_N"/>
</dbReference>
<dbReference type="PANTHER" id="PTHR34180">
    <property type="entry name" value="PEPTIDASE C45"/>
    <property type="match status" value="1"/>
</dbReference>
<keyword evidence="2" id="KW-0808">Transferase</keyword>
<reference evidence="2" key="1">
    <citation type="submission" date="2022-06" db="EMBL/GenBank/DDBJ databases">
        <title>Aquibacillus sp. a new bacterium isolated from soil saline samples.</title>
        <authorList>
            <person name="Galisteo C."/>
            <person name="De La Haba R."/>
            <person name="Sanchez-Porro C."/>
            <person name="Ventosa A."/>
        </authorList>
    </citation>
    <scope>NUCLEOTIDE SEQUENCE</scope>
    <source>
        <strain evidence="2">JCM 12387</strain>
    </source>
</reference>
<dbReference type="AlphaFoldDB" id="A0A9X4AKY8"/>
<dbReference type="Proteomes" id="UP001145072">
    <property type="component" value="Unassembled WGS sequence"/>
</dbReference>
<dbReference type="SUPFAM" id="SSF56235">
    <property type="entry name" value="N-terminal nucleophile aminohydrolases (Ntn hydrolases)"/>
    <property type="match status" value="1"/>
</dbReference>
<comment type="caution">
    <text evidence="2">The sequence shown here is derived from an EMBL/GenBank/DDBJ whole genome shotgun (WGS) entry which is preliminary data.</text>
</comment>
<name>A0A9X4AKY8_9BACI</name>
<keyword evidence="2" id="KW-0012">Acyltransferase</keyword>
<dbReference type="InterPro" id="IPR047801">
    <property type="entry name" value="Peptidase_C45"/>
</dbReference>
<sequence length="349" mass="40111">MQAVFSDVVQFTGNHYDFGYMQGELLKGSPILPNRFKQWTSKRTRYFSINQQESITILQRFIPGMIDEIRGLADALNWNMEDALREFGGHYVDYSRSGCSILTGTNYMVRNYDSHPSGYEGRFVLYKPTDTGYAVVGPSMQITGRMDGMNEKGLMMGYNFVNRIGSGDGFICNMIGRIILETCATVEEAISVLREIPHRTTFNYVLLDRNGKTIVVEASPRSVTERTTNVCTNHFELLTDENRYRMDDSIRRQNLMKNNQIDNSNVVQAFELLNNSEKEVFSKKYDAWSGTLHTTVYDTELNKVWFSIGANQKPVVIDVDEFLQGEKIRIKRIKGKLDFDKPFLNDHHM</sequence>
<keyword evidence="3" id="KW-1185">Reference proteome</keyword>
<dbReference type="InterPro" id="IPR047794">
    <property type="entry name" value="C45_proenzyme-like"/>
</dbReference>
<dbReference type="RefSeq" id="WP_259870420.1">
    <property type="nucleotide sequence ID" value="NZ_JAMQJZ010000015.1"/>
</dbReference>
<dbReference type="EMBL" id="JAMQJZ010000015">
    <property type="protein sequence ID" value="MDC3421930.1"/>
    <property type="molecule type" value="Genomic_DNA"/>
</dbReference>
<feature type="domain" description="Peptidase C45 hydrolase" evidence="1">
    <location>
        <begin position="105"/>
        <end position="312"/>
    </location>
</feature>
<dbReference type="Pfam" id="PF03417">
    <property type="entry name" value="AAT"/>
    <property type="match status" value="1"/>
</dbReference>